<accession>A0ABD0JTC4</accession>
<gene>
    <name evidence="2" type="ORF">BaRGS_00030875</name>
    <name evidence="1" type="ORF">BaRGS_00037443</name>
</gene>
<dbReference type="InterPro" id="IPR029147">
    <property type="entry name" value="CFAP77"/>
</dbReference>
<proteinExistence type="predicted"/>
<dbReference type="PANTHER" id="PTHR28617:SF1">
    <property type="entry name" value="CILIA- AND FLAGELLA-ASSOCIATED PROTEIN 77"/>
    <property type="match status" value="1"/>
</dbReference>
<evidence type="ECO:0008006" key="4">
    <source>
        <dbReference type="Google" id="ProtNLM"/>
    </source>
</evidence>
<dbReference type="Pfam" id="PF14825">
    <property type="entry name" value="CFAP77"/>
    <property type="match status" value="1"/>
</dbReference>
<keyword evidence="3" id="KW-1185">Reference proteome</keyword>
<name>A0ABD0JTC4_9CAEN</name>
<protein>
    <recommendedName>
        <fullName evidence="4">Cilia- and flagella-associated protein 77</fullName>
    </recommendedName>
</protein>
<reference evidence="2 3" key="2">
    <citation type="journal article" date="2023" name="Sci. Data">
        <title>Genome assembly of the Korean intertidal mud-creeper Batillaria attramentaria.</title>
        <authorList>
            <person name="Patra A.K."/>
            <person name="Ho P.T."/>
            <person name="Jun S."/>
            <person name="Lee S.J."/>
            <person name="Kim Y."/>
            <person name="Won Y.J."/>
        </authorList>
    </citation>
    <scope>NUCLEOTIDE SEQUENCE [LARGE SCALE GENOMIC DNA]</scope>
    <source>
        <strain evidence="2">Wonlab-2016</strain>
    </source>
</reference>
<evidence type="ECO:0000313" key="3">
    <source>
        <dbReference type="Proteomes" id="UP001519460"/>
    </source>
</evidence>
<evidence type="ECO:0000313" key="2">
    <source>
        <dbReference type="EMBL" id="KAK7477879.1"/>
    </source>
</evidence>
<dbReference type="Proteomes" id="UP001519460">
    <property type="component" value="Unassembled WGS sequence"/>
</dbReference>
<dbReference type="PANTHER" id="PTHR28617">
    <property type="entry name" value="CILIA- AND FLAGELLA-ASSOCIATED PROTEIN 77"/>
    <property type="match status" value="1"/>
</dbReference>
<comment type="caution">
    <text evidence="2">The sequence shown here is derived from an EMBL/GenBank/DDBJ whole genome shotgun (WGS) entry which is preliminary data.</text>
</comment>
<sequence length="259" mass="29544">MATTGISSGPFTYTAPGDLGLHRETMLSNELLLRDKLGHPRTRGFYLPGQGFTYGRPNEKRDFTAADALRGWGGGLSSLPINKKDKLPGRDFKAINRAAVSAGLMTAQEHYDYRCTHDIRCKPAAQEKTKGRTRRLPPSMVFGLPTRPSTPIYDLLEHKYQDKWIQQRYSQEQAQRKAEQQKKNALLLYNTRATLLRTYQNPVDDKPLWQMPRFTKSAKPHLQTFRTTKEKEDAFKNFDMDKVSRKGVFGTGVYEAAKN</sequence>
<evidence type="ECO:0000313" key="1">
    <source>
        <dbReference type="EMBL" id="KAK7466006.1"/>
    </source>
</evidence>
<organism evidence="2 3">
    <name type="scientific">Batillaria attramentaria</name>
    <dbReference type="NCBI Taxonomy" id="370345"/>
    <lineage>
        <taxon>Eukaryota</taxon>
        <taxon>Metazoa</taxon>
        <taxon>Spiralia</taxon>
        <taxon>Lophotrochozoa</taxon>
        <taxon>Mollusca</taxon>
        <taxon>Gastropoda</taxon>
        <taxon>Caenogastropoda</taxon>
        <taxon>Sorbeoconcha</taxon>
        <taxon>Cerithioidea</taxon>
        <taxon>Batillariidae</taxon>
        <taxon>Batillaria</taxon>
    </lineage>
</organism>
<dbReference type="AlphaFoldDB" id="A0ABD0JTC4"/>
<dbReference type="EMBL" id="JACVVK020000561">
    <property type="protein sequence ID" value="KAK7466006.1"/>
    <property type="molecule type" value="Genomic_DNA"/>
</dbReference>
<reference evidence="2" key="3">
    <citation type="submission" date="2023-01" db="EMBL/GenBank/DDBJ databases">
        <authorList>
            <person name="Patra A."/>
        </authorList>
    </citation>
    <scope>NUCLEOTIDE SEQUENCE</scope>
    <source>
        <strain evidence="2">Wonlab-2016</strain>
        <tissue evidence="2">Foot muscle</tissue>
    </source>
</reference>
<dbReference type="EMBL" id="JACVVK020000339">
    <property type="protein sequence ID" value="KAK7477879.1"/>
    <property type="molecule type" value="Genomic_DNA"/>
</dbReference>
<reference evidence="2" key="1">
    <citation type="submission" date="2020-09" db="EMBL/GenBank/DDBJ databases">
        <authorList>
            <person name="Won Y."/>
        </authorList>
    </citation>
    <scope>NUCLEOTIDE SEQUENCE</scope>
    <source>
        <strain evidence="2">Wonlab-2016</strain>
        <tissue evidence="2">Foot muscle</tissue>
    </source>
</reference>